<gene>
    <name evidence="1" type="ORF">RR46_00956</name>
</gene>
<accession>A0A0N1IA35</accession>
<proteinExistence type="predicted"/>
<evidence type="ECO:0000313" key="2">
    <source>
        <dbReference type="Proteomes" id="UP000053268"/>
    </source>
</evidence>
<evidence type="ECO:0000313" key="1">
    <source>
        <dbReference type="EMBL" id="KPJ02974.1"/>
    </source>
</evidence>
<reference evidence="1 2" key="1">
    <citation type="journal article" date="2015" name="Nat. Commun.">
        <title>Outbred genome sequencing and CRISPR/Cas9 gene editing in butterflies.</title>
        <authorList>
            <person name="Li X."/>
            <person name="Fan D."/>
            <person name="Zhang W."/>
            <person name="Liu G."/>
            <person name="Zhang L."/>
            <person name="Zhao L."/>
            <person name="Fang X."/>
            <person name="Chen L."/>
            <person name="Dong Y."/>
            <person name="Chen Y."/>
            <person name="Ding Y."/>
            <person name="Zhao R."/>
            <person name="Feng M."/>
            <person name="Zhu Y."/>
            <person name="Feng Y."/>
            <person name="Jiang X."/>
            <person name="Zhu D."/>
            <person name="Xiang H."/>
            <person name="Feng X."/>
            <person name="Li S."/>
            <person name="Wang J."/>
            <person name="Zhang G."/>
            <person name="Kronforst M.R."/>
            <person name="Wang W."/>
        </authorList>
    </citation>
    <scope>NUCLEOTIDE SEQUENCE [LARGE SCALE GENOMIC DNA]</scope>
    <source>
        <strain evidence="1">Ya'a_city_454_Px</strain>
        <tissue evidence="1">Whole body</tissue>
    </source>
</reference>
<sequence length="119" mass="13254">MMYRSCCLYCEMTIALASPIDCNVNTRNMVEGETRLCNDRIVVFCYSSRFPTVSVCRYTPPPRCSAAHGAMLITSDIQVSSIDCATRYVCTLRRTAAHSPHRHIAFAIAIAIDINTTNL</sequence>
<dbReference type="AlphaFoldDB" id="A0A0N1IA35"/>
<protein>
    <submittedName>
        <fullName evidence="1">Uncharacterized protein</fullName>
    </submittedName>
</protein>
<dbReference type="EMBL" id="KQ459199">
    <property type="protein sequence ID" value="KPJ02974.1"/>
    <property type="molecule type" value="Genomic_DNA"/>
</dbReference>
<name>A0A0N1IA35_PAPXU</name>
<dbReference type="Proteomes" id="UP000053268">
    <property type="component" value="Unassembled WGS sequence"/>
</dbReference>
<keyword evidence="2" id="KW-1185">Reference proteome</keyword>
<organism evidence="1 2">
    <name type="scientific">Papilio xuthus</name>
    <name type="common">Asian swallowtail butterfly</name>
    <dbReference type="NCBI Taxonomy" id="66420"/>
    <lineage>
        <taxon>Eukaryota</taxon>
        <taxon>Metazoa</taxon>
        <taxon>Ecdysozoa</taxon>
        <taxon>Arthropoda</taxon>
        <taxon>Hexapoda</taxon>
        <taxon>Insecta</taxon>
        <taxon>Pterygota</taxon>
        <taxon>Neoptera</taxon>
        <taxon>Endopterygota</taxon>
        <taxon>Lepidoptera</taxon>
        <taxon>Glossata</taxon>
        <taxon>Ditrysia</taxon>
        <taxon>Papilionoidea</taxon>
        <taxon>Papilionidae</taxon>
        <taxon>Papilioninae</taxon>
        <taxon>Papilio</taxon>
    </lineage>
</organism>